<dbReference type="InParanoid" id="Q7RCX5"/>
<reference evidence="1 2" key="1">
    <citation type="journal article" date="2002" name="Nature">
        <title>Genome sequence and comparative analysis of the model rodent malaria parasite Plasmodium yoelii yoelii.</title>
        <authorList>
            <person name="Carlton J.M."/>
            <person name="Angiuoli S.V."/>
            <person name="Suh B.B."/>
            <person name="Kooij T.W."/>
            <person name="Pertea M."/>
            <person name="Silva J.C."/>
            <person name="Ermolaeva M.D."/>
            <person name="Allen J.E."/>
            <person name="Selengut J.D."/>
            <person name="Koo H.L."/>
            <person name="Peterson J.D."/>
            <person name="Pop M."/>
            <person name="Kosack D.S."/>
            <person name="Shumway M.F."/>
            <person name="Bidwell S.L."/>
            <person name="Shallom S.J."/>
            <person name="van Aken S.E."/>
            <person name="Riedmuller S.B."/>
            <person name="Feldblyum T.V."/>
            <person name="Cho J.K."/>
            <person name="Quackenbush J."/>
            <person name="Sedegah M."/>
            <person name="Shoaibi A."/>
            <person name="Cummings L.M."/>
            <person name="Florens L."/>
            <person name="Yates J.R."/>
            <person name="Raine J.D."/>
            <person name="Sinden R.E."/>
            <person name="Harris M.A."/>
            <person name="Cunningham D.A."/>
            <person name="Preiser P.R."/>
            <person name="Bergman L.W."/>
            <person name="Vaidya A.B."/>
            <person name="van Lin L.H."/>
            <person name="Janse C.J."/>
            <person name="Waters A.P."/>
            <person name="Smith H.O."/>
            <person name="White O.R."/>
            <person name="Salzberg S.L."/>
            <person name="Venter J.C."/>
            <person name="Fraser C.M."/>
            <person name="Hoffman S.L."/>
            <person name="Gardner M.J."/>
            <person name="Carucci D.J."/>
        </authorList>
    </citation>
    <scope>NUCLEOTIDE SEQUENCE [LARGE SCALE GENOMIC DNA]</scope>
    <source>
        <strain evidence="1 2">17XNL</strain>
    </source>
</reference>
<accession>Q7RCX5</accession>
<evidence type="ECO:0000313" key="2">
    <source>
        <dbReference type="Proteomes" id="UP000008553"/>
    </source>
</evidence>
<dbReference type="EMBL" id="AABL01001819">
    <property type="protein sequence ID" value="EAA17704.1"/>
    <property type="molecule type" value="Genomic_DNA"/>
</dbReference>
<proteinExistence type="predicted"/>
<dbReference type="AlphaFoldDB" id="Q7RCX5"/>
<gene>
    <name evidence="1" type="ORF">PY05651</name>
</gene>
<keyword evidence="2" id="KW-1185">Reference proteome</keyword>
<comment type="caution">
    <text evidence="1">The sequence shown here is derived from an EMBL/GenBank/DDBJ whole genome shotgun (WGS) entry which is preliminary data.</text>
</comment>
<organism evidence="1 2">
    <name type="scientific">Plasmodium yoelii yoelii</name>
    <dbReference type="NCBI Taxonomy" id="73239"/>
    <lineage>
        <taxon>Eukaryota</taxon>
        <taxon>Sar</taxon>
        <taxon>Alveolata</taxon>
        <taxon>Apicomplexa</taxon>
        <taxon>Aconoidasida</taxon>
        <taxon>Haemosporida</taxon>
        <taxon>Plasmodiidae</taxon>
        <taxon>Plasmodium</taxon>
        <taxon>Plasmodium (Vinckeia)</taxon>
    </lineage>
</organism>
<name>Q7RCX5_PLAYO</name>
<protein>
    <submittedName>
        <fullName evidence="1">Uncharacterized protein</fullName>
    </submittedName>
</protein>
<sequence>MDTLIQHLKGMTQEIKKLSSENQIRYNFSFVYNLIKVYILSGTTPNNETKDYLFSIYLYHILLESFSTKLTTMI</sequence>
<evidence type="ECO:0000313" key="1">
    <source>
        <dbReference type="EMBL" id="EAA17704.1"/>
    </source>
</evidence>
<dbReference type="PaxDb" id="73239-Q7RCX5"/>
<dbReference type="Proteomes" id="UP000008553">
    <property type="component" value="Unassembled WGS sequence"/>
</dbReference>